<evidence type="ECO:0000313" key="3">
    <source>
        <dbReference type="Proteomes" id="UP001139333"/>
    </source>
</evidence>
<dbReference type="GO" id="GO:0015562">
    <property type="term" value="F:efflux transmembrane transporter activity"/>
    <property type="evidence" value="ECO:0007669"/>
    <property type="project" value="TreeGrafter"/>
</dbReference>
<organism evidence="2 3">
    <name type="scientific">Shewanella gaetbuli</name>
    <dbReference type="NCBI Taxonomy" id="220752"/>
    <lineage>
        <taxon>Bacteria</taxon>
        <taxon>Pseudomonadati</taxon>
        <taxon>Pseudomonadota</taxon>
        <taxon>Gammaproteobacteria</taxon>
        <taxon>Alteromonadales</taxon>
        <taxon>Shewanellaceae</taxon>
        <taxon>Shewanella</taxon>
    </lineage>
</organism>
<dbReference type="Proteomes" id="UP001139333">
    <property type="component" value="Unassembled WGS sequence"/>
</dbReference>
<keyword evidence="1" id="KW-0812">Transmembrane</keyword>
<dbReference type="SUPFAM" id="SSF111369">
    <property type="entry name" value="HlyD-like secretion proteins"/>
    <property type="match status" value="1"/>
</dbReference>
<feature type="transmembrane region" description="Helical" evidence="1">
    <location>
        <begin position="6"/>
        <end position="25"/>
    </location>
</feature>
<keyword evidence="3" id="KW-1185">Reference proteome</keyword>
<sequence length="343" mass="38172">MKEIMIPYIFIVWLLVKMGVIRWTLRNAVISISIGATIAFILFTAHRFWSPADLTDSSTVKAPHAVLSPLIGQQVKDIYVTHNQKVKKGDVLYTLESKDSEEEINSLKSTLNAIYHKSESIKKQIALDHKNYQRLIKLNEYSAEMERDDLLVRIERGESELMATEAEAEATTASINQLEWLNERNTVVAPFDGVIGVVNIAQGSRLGNLYLYNTNKKFVEMRVSDQTYRHIKKGQFAEFYVDSHPGEIFRGRVNSVTSNTGEAEISVRGNTQSVSQHVGQNGGTHGRTIIIEFDEPAGYDIPLGATGSAWVSAAKPHPALGFMDIIGAATVRLKALKAYFSAL</sequence>
<dbReference type="PANTHER" id="PTHR30469:SF11">
    <property type="entry name" value="BLL4320 PROTEIN"/>
    <property type="match status" value="1"/>
</dbReference>
<feature type="transmembrane region" description="Helical" evidence="1">
    <location>
        <begin position="32"/>
        <end position="49"/>
    </location>
</feature>
<evidence type="ECO:0000256" key="1">
    <source>
        <dbReference type="SAM" id="Phobius"/>
    </source>
</evidence>
<name>A0A9X1ZQG0_9GAMM</name>
<keyword evidence="1" id="KW-1133">Transmembrane helix</keyword>
<dbReference type="EMBL" id="JAKIKP010000011">
    <property type="protein sequence ID" value="MCL1143692.1"/>
    <property type="molecule type" value="Genomic_DNA"/>
</dbReference>
<dbReference type="Gene3D" id="2.40.30.170">
    <property type="match status" value="1"/>
</dbReference>
<proteinExistence type="predicted"/>
<accession>A0A9X1ZQG0</accession>
<dbReference type="PANTHER" id="PTHR30469">
    <property type="entry name" value="MULTIDRUG RESISTANCE PROTEIN MDTA"/>
    <property type="match status" value="1"/>
</dbReference>
<gene>
    <name evidence="2" type="ORF">L2672_13500</name>
</gene>
<protein>
    <submittedName>
        <fullName evidence="2">Biotin/lipoyl-binding protein</fullName>
    </submittedName>
</protein>
<dbReference type="Gene3D" id="2.40.50.100">
    <property type="match status" value="1"/>
</dbReference>
<comment type="caution">
    <text evidence="2">The sequence shown here is derived from an EMBL/GenBank/DDBJ whole genome shotgun (WGS) entry which is preliminary data.</text>
</comment>
<evidence type="ECO:0000313" key="2">
    <source>
        <dbReference type="EMBL" id="MCL1143692.1"/>
    </source>
</evidence>
<dbReference type="GO" id="GO:1990281">
    <property type="term" value="C:efflux pump complex"/>
    <property type="evidence" value="ECO:0007669"/>
    <property type="project" value="TreeGrafter"/>
</dbReference>
<dbReference type="RefSeq" id="WP_248996365.1">
    <property type="nucleotide sequence ID" value="NZ_JAKIKP010000011.1"/>
</dbReference>
<dbReference type="AlphaFoldDB" id="A0A9X1ZQG0"/>
<reference evidence="2" key="1">
    <citation type="submission" date="2022-01" db="EMBL/GenBank/DDBJ databases">
        <title>Whole genome-based taxonomy of the Shewanellaceae.</title>
        <authorList>
            <person name="Martin-Rodriguez A.J."/>
        </authorList>
    </citation>
    <scope>NUCLEOTIDE SEQUENCE</scope>
    <source>
        <strain evidence="2">DSM 16422</strain>
    </source>
</reference>
<keyword evidence="1" id="KW-0472">Membrane</keyword>